<organism evidence="2 3">
    <name type="scientific">Naumovozyma castellii</name>
    <name type="common">Yeast</name>
    <name type="synonym">Saccharomyces castellii</name>
    <dbReference type="NCBI Taxonomy" id="27288"/>
    <lineage>
        <taxon>Eukaryota</taxon>
        <taxon>Fungi</taxon>
        <taxon>Dikarya</taxon>
        <taxon>Ascomycota</taxon>
        <taxon>Saccharomycotina</taxon>
        <taxon>Saccharomycetes</taxon>
        <taxon>Saccharomycetales</taxon>
        <taxon>Saccharomycetaceae</taxon>
        <taxon>Naumovozyma</taxon>
    </lineage>
</organism>
<dbReference type="FunCoup" id="G0V5I4">
    <property type="interactions" value="47"/>
</dbReference>
<keyword evidence="1" id="KW-0812">Transmembrane</keyword>
<dbReference type="GeneID" id="96900211"/>
<dbReference type="STRING" id="1064592.G0V5I4"/>
<dbReference type="InParanoid" id="G0V5I4"/>
<proteinExistence type="predicted"/>
<dbReference type="HOGENOM" id="CLU_042082_0_0_1"/>
<reference key="2">
    <citation type="submission" date="2011-08" db="EMBL/GenBank/DDBJ databases">
        <title>Genome sequence of Naumovozyma castellii.</title>
        <authorList>
            <person name="Gordon J.L."/>
            <person name="Armisen D."/>
            <person name="Proux-Wera E."/>
            <person name="OhEigeartaigh S.S."/>
            <person name="Byrne K.P."/>
            <person name="Wolfe K.H."/>
        </authorList>
    </citation>
    <scope>NUCLEOTIDE SEQUENCE</scope>
    <source>
        <strain>Type strain:CBS 4309</strain>
    </source>
</reference>
<evidence type="ECO:0000313" key="2">
    <source>
        <dbReference type="EMBL" id="CCC66720.1"/>
    </source>
</evidence>
<dbReference type="EMBL" id="HE576752">
    <property type="protein sequence ID" value="CCC66720.1"/>
    <property type="molecule type" value="Genomic_DNA"/>
</dbReference>
<dbReference type="RefSeq" id="XP_003673113.1">
    <property type="nucleotide sequence ID" value="XM_003673065.1"/>
</dbReference>
<reference evidence="2 3" key="1">
    <citation type="journal article" date="2011" name="Proc. Natl. Acad. Sci. U.S.A.">
        <title>Evolutionary erosion of yeast sex chromosomes by mating-type switching accidents.</title>
        <authorList>
            <person name="Gordon J.L."/>
            <person name="Armisen D."/>
            <person name="Proux-Wera E."/>
            <person name="Oheigeartaigh S.S."/>
            <person name="Byrne K.P."/>
            <person name="Wolfe K.H."/>
        </authorList>
    </citation>
    <scope>NUCLEOTIDE SEQUENCE [LARGE SCALE GENOMIC DNA]</scope>
    <source>
        <strain evidence="3">ATCC 76901 / BCRC 22586 / CBS 4309 / NBRC 1992 / NRRL Y-12630</strain>
    </source>
</reference>
<dbReference type="OrthoDB" id="4138492at2759"/>
<dbReference type="KEGG" id="ncs:NCAS_0A01620"/>
<evidence type="ECO:0000313" key="3">
    <source>
        <dbReference type="Proteomes" id="UP000001640"/>
    </source>
</evidence>
<keyword evidence="1" id="KW-0472">Membrane</keyword>
<dbReference type="eggNOG" id="ENOG502QWA5">
    <property type="taxonomic scope" value="Eukaryota"/>
</dbReference>
<protein>
    <submittedName>
        <fullName evidence="2">Uncharacterized protein</fullName>
    </submittedName>
</protein>
<keyword evidence="3" id="KW-1185">Reference proteome</keyword>
<dbReference type="Proteomes" id="UP000001640">
    <property type="component" value="Chromosome 1"/>
</dbReference>
<sequence>MIYASRLANNERRISLLKEGHSFIDQSVHSIASSQSSKMFWFDLLKLVLTALVILLLTDRFINSFLLDFKRDLSKVALNQQSNISPVRKENETAVYRNFLAPQGFPLTTGLGISHGYKIRNGNFADVWMAIMEVSTNKLALHFGKDHSTSLESINGMINTILSNEQFKDVKDIGINVSVASSSGFALMVAAMLRSVTGNGGVPHILNAVPRERIESLDVLAIDSWSKYERLGESKDWYKLIIICEPKTGKNGNHLEYSNVITFDKLISDYKQDKVFRYSPPDDNLDDKKALLKISFQNMTTEFSQLNLVSSLATFIKGFPMNHEITGKDCLTILLRDTSKNSNISLQMWTKLLSVLLHGGSISFIDQTLTMRNIPTTTTLLLTELDSLKKLADSVKNQDPPISILQRLKLSYSKTLISEGIFTQVGKHSLPELDQLRCIFVADSLEGTEQITTFKSSIPKLQKEKYFNSLDTRQLNSLRAIFGSRIVIELYCPYLIFGPIFQTNFYDYRVFSDSVNKNFICFGTLSTSLEGKLIATLNDLDITKRQGMLCVRGFTIGKPLESSRQDAARKLSAQLGGGEGWMPLNGVFGLWGKDGCFYLYTDHHSEKYKKFIEANGLWPY</sequence>
<gene>
    <name evidence="2" type="primary">NCAS0A01620</name>
    <name evidence="2" type="ordered locus">NCAS_0A01620</name>
</gene>
<name>G0V5I4_NAUCA</name>
<evidence type="ECO:0000256" key="1">
    <source>
        <dbReference type="SAM" id="Phobius"/>
    </source>
</evidence>
<keyword evidence="1" id="KW-1133">Transmembrane helix</keyword>
<accession>G0V5I4</accession>
<feature type="transmembrane region" description="Helical" evidence="1">
    <location>
        <begin position="39"/>
        <end position="57"/>
    </location>
</feature>
<dbReference type="AlphaFoldDB" id="G0V5I4"/>
<dbReference type="OMA" id="ADWNIYT"/>